<comment type="caution">
    <text evidence="1">The sequence shown here is derived from an EMBL/GenBank/DDBJ whole genome shotgun (WGS) entry which is preliminary data.</text>
</comment>
<dbReference type="Proteomes" id="UP000050424">
    <property type="component" value="Unassembled WGS sequence"/>
</dbReference>
<proteinExistence type="predicted"/>
<dbReference type="AlphaFoldDB" id="A0A0P7BQS2"/>
<dbReference type="STRING" id="78410.A0A0P7BQS2"/>
<dbReference type="OrthoDB" id="2520703at2759"/>
<dbReference type="EMBL" id="LKCW01000036">
    <property type="protein sequence ID" value="KPM43216.1"/>
    <property type="molecule type" value="Genomic_DNA"/>
</dbReference>
<organism evidence="1 2">
    <name type="scientific">Neonectria ditissima</name>
    <dbReference type="NCBI Taxonomy" id="78410"/>
    <lineage>
        <taxon>Eukaryota</taxon>
        <taxon>Fungi</taxon>
        <taxon>Dikarya</taxon>
        <taxon>Ascomycota</taxon>
        <taxon>Pezizomycotina</taxon>
        <taxon>Sordariomycetes</taxon>
        <taxon>Hypocreomycetidae</taxon>
        <taxon>Hypocreales</taxon>
        <taxon>Nectriaceae</taxon>
        <taxon>Neonectria</taxon>
    </lineage>
</organism>
<evidence type="ECO:0000313" key="1">
    <source>
        <dbReference type="EMBL" id="KPM43216.1"/>
    </source>
</evidence>
<sequence>MLPFPEEIWTRIFAELECMLSMDYWWLYGDRVDCSTLKTLASLCLVCRDFRRMAQSVLYRTIPLESLQGPETKQRFARSLAEVPLLGRLTRRVSLNDSIPDHGFNLKDMLDTIKDCPSIPTKLSMQLQRLRSSSRWSRDGFDVLMLAFMPRVQLVDCTVGESSGLLPWALSGDLQTDYVAARNEDPQYMEDQEDQNPAGTPTATESLEQTWLPALRHVHLRTGDCVEGTTGVSWMEALLLNPRLETLRLLGFDWTGYEVNLMRQKYQPCSFTLLQLKESIVDASGLQNILKRCNKLADLTIELGDSRREGWDREEDSWEVDLDQFGALLRKHGKNLTALDLHTEEYKAAHSADGRIGSLRELNALKHLRITKVDLLGSSYETQSPGKLRLEDALPHSLETLYLHFEDSYYAGQGIDKQGHQELYELITGGQFSDLREVKVEFYLTDPSRCFGREIAGWKVRTIEEHLWERVASTGCLRSILVFTRMS</sequence>
<accession>A0A0P7BQS2</accession>
<evidence type="ECO:0000313" key="2">
    <source>
        <dbReference type="Proteomes" id="UP000050424"/>
    </source>
</evidence>
<gene>
    <name evidence="1" type="ORF">AK830_g3311</name>
</gene>
<reference evidence="1 2" key="1">
    <citation type="submission" date="2015-09" db="EMBL/GenBank/DDBJ databases">
        <title>Draft genome of a European isolate of the apple canker pathogen Neonectria ditissima.</title>
        <authorList>
            <person name="Gomez-Cortecero A."/>
            <person name="Harrison R.J."/>
            <person name="Armitage A.D."/>
        </authorList>
    </citation>
    <scope>NUCLEOTIDE SEQUENCE [LARGE SCALE GENOMIC DNA]</scope>
    <source>
        <strain evidence="1 2">R09/05</strain>
    </source>
</reference>
<protein>
    <submittedName>
        <fullName evidence="1">Uncharacterized protein</fullName>
    </submittedName>
</protein>
<name>A0A0P7BQS2_9HYPO</name>
<keyword evidence="2" id="KW-1185">Reference proteome</keyword>